<dbReference type="AlphaFoldDB" id="A0A6C0JGA8"/>
<protein>
    <submittedName>
        <fullName evidence="1">Uncharacterized protein</fullName>
    </submittedName>
</protein>
<dbReference type="EMBL" id="MN740389">
    <property type="protein sequence ID" value="QHU03961.1"/>
    <property type="molecule type" value="Genomic_DNA"/>
</dbReference>
<accession>A0A6C0JGA8</accession>
<reference evidence="1" key="1">
    <citation type="journal article" date="2020" name="Nature">
        <title>Giant virus diversity and host interactions through global metagenomics.</title>
        <authorList>
            <person name="Schulz F."/>
            <person name="Roux S."/>
            <person name="Paez-Espino D."/>
            <person name="Jungbluth S."/>
            <person name="Walsh D.A."/>
            <person name="Denef V.J."/>
            <person name="McMahon K.D."/>
            <person name="Konstantinidis K.T."/>
            <person name="Eloe-Fadrosh E.A."/>
            <person name="Kyrpides N.C."/>
            <person name="Woyke T."/>
        </authorList>
    </citation>
    <scope>NUCLEOTIDE SEQUENCE</scope>
    <source>
        <strain evidence="1">GVMAG-M-3300027708-20</strain>
    </source>
</reference>
<proteinExistence type="predicted"/>
<evidence type="ECO:0000313" key="1">
    <source>
        <dbReference type="EMBL" id="QHU03961.1"/>
    </source>
</evidence>
<sequence>MKPIFKLFVVFLVTILLSSLFLGHVKEGILSIVTTDHPNYYYNRLELSGYPNYQKLLIDSYNTNHNAAYKLYPIDSPYN</sequence>
<organism evidence="1">
    <name type="scientific">viral metagenome</name>
    <dbReference type="NCBI Taxonomy" id="1070528"/>
    <lineage>
        <taxon>unclassified sequences</taxon>
        <taxon>metagenomes</taxon>
        <taxon>organismal metagenomes</taxon>
    </lineage>
</organism>
<name>A0A6C0JGA8_9ZZZZ</name>